<dbReference type="EMBL" id="JAOYFB010000037">
    <property type="protein sequence ID" value="KAK4022780.1"/>
    <property type="molecule type" value="Genomic_DNA"/>
</dbReference>
<evidence type="ECO:0000313" key="3">
    <source>
        <dbReference type="Proteomes" id="UP001234178"/>
    </source>
</evidence>
<feature type="compositionally biased region" description="Basic residues" evidence="1">
    <location>
        <begin position="1"/>
        <end position="12"/>
    </location>
</feature>
<evidence type="ECO:0000313" key="2">
    <source>
        <dbReference type="EMBL" id="KAK4022780.1"/>
    </source>
</evidence>
<evidence type="ECO:0000256" key="1">
    <source>
        <dbReference type="SAM" id="MobiDB-lite"/>
    </source>
</evidence>
<reference evidence="2 3" key="1">
    <citation type="journal article" date="2023" name="Nucleic Acids Res.">
        <title>The hologenome of Daphnia magna reveals possible DNA methylation and microbiome-mediated evolution of the host genome.</title>
        <authorList>
            <person name="Chaturvedi A."/>
            <person name="Li X."/>
            <person name="Dhandapani V."/>
            <person name="Marshall H."/>
            <person name="Kissane S."/>
            <person name="Cuenca-Cambronero M."/>
            <person name="Asole G."/>
            <person name="Calvet F."/>
            <person name="Ruiz-Romero M."/>
            <person name="Marangio P."/>
            <person name="Guigo R."/>
            <person name="Rago D."/>
            <person name="Mirbahai L."/>
            <person name="Eastwood N."/>
            <person name="Colbourne J.K."/>
            <person name="Zhou J."/>
            <person name="Mallon E."/>
            <person name="Orsini L."/>
        </authorList>
    </citation>
    <scope>NUCLEOTIDE SEQUENCE [LARGE SCALE GENOMIC DNA]</scope>
    <source>
        <strain evidence="2">LRV0_1</strain>
    </source>
</reference>
<proteinExistence type="predicted"/>
<dbReference type="Proteomes" id="UP001234178">
    <property type="component" value="Unassembled WGS sequence"/>
</dbReference>
<comment type="caution">
    <text evidence="2">The sequence shown here is derived from an EMBL/GenBank/DDBJ whole genome shotgun (WGS) entry which is preliminary data.</text>
</comment>
<organism evidence="2 3">
    <name type="scientific">Daphnia magna</name>
    <dbReference type="NCBI Taxonomy" id="35525"/>
    <lineage>
        <taxon>Eukaryota</taxon>
        <taxon>Metazoa</taxon>
        <taxon>Ecdysozoa</taxon>
        <taxon>Arthropoda</taxon>
        <taxon>Crustacea</taxon>
        <taxon>Branchiopoda</taxon>
        <taxon>Diplostraca</taxon>
        <taxon>Cladocera</taxon>
        <taxon>Anomopoda</taxon>
        <taxon>Daphniidae</taxon>
        <taxon>Daphnia</taxon>
    </lineage>
</organism>
<sequence length="89" mass="10002">MKGMARAKKKPRLQGPHRETSTKHYVSSKDFNSLVLLSARIRSSLGLATAHLSRPRHSKDGKAEYAWKVLLKSDNLVHIIPMRLVAGEK</sequence>
<gene>
    <name evidence="2" type="ORF">OUZ56_008228</name>
</gene>
<protein>
    <submittedName>
        <fullName evidence="2">Uncharacterized protein</fullName>
    </submittedName>
</protein>
<feature type="region of interest" description="Disordered" evidence="1">
    <location>
        <begin position="1"/>
        <end position="25"/>
    </location>
</feature>
<keyword evidence="3" id="KW-1185">Reference proteome</keyword>
<name>A0ABR0ACR6_9CRUS</name>
<accession>A0ABR0ACR6</accession>